<dbReference type="EMBL" id="CM010725">
    <property type="protein sequence ID" value="RZC83411.1"/>
    <property type="molecule type" value="Genomic_DNA"/>
</dbReference>
<dbReference type="AlphaFoldDB" id="A0A4Y7LGJ8"/>
<organism evidence="1 2">
    <name type="scientific">Papaver somniferum</name>
    <name type="common">Opium poppy</name>
    <dbReference type="NCBI Taxonomy" id="3469"/>
    <lineage>
        <taxon>Eukaryota</taxon>
        <taxon>Viridiplantae</taxon>
        <taxon>Streptophyta</taxon>
        <taxon>Embryophyta</taxon>
        <taxon>Tracheophyta</taxon>
        <taxon>Spermatophyta</taxon>
        <taxon>Magnoliopsida</taxon>
        <taxon>Ranunculales</taxon>
        <taxon>Papaveraceae</taxon>
        <taxon>Papaveroideae</taxon>
        <taxon>Papaver</taxon>
    </lineage>
</organism>
<sequence>MDLITLNPSSENRAFEELDNLVPQGRCKGPFRCYRGTCKIPTKIVEEQESIGKDFMPVTAYKGSSSTDALAVPPHSEFVTELSSSSLLSNLQQLVCSTVRQGNLQRKAWTPNLLTCLLPLFEMLLNDVHVLDVQVLLCMLRFFCFRCACIKDGIII</sequence>
<evidence type="ECO:0000313" key="1">
    <source>
        <dbReference type="EMBL" id="RZC83411.1"/>
    </source>
</evidence>
<protein>
    <submittedName>
        <fullName evidence="1">Uncharacterized protein</fullName>
    </submittedName>
</protein>
<name>A0A4Y7LGJ8_PAPSO</name>
<evidence type="ECO:0000313" key="2">
    <source>
        <dbReference type="Proteomes" id="UP000316621"/>
    </source>
</evidence>
<dbReference type="Gramene" id="RZC83411">
    <property type="protein sequence ID" value="RZC83411"/>
    <property type="gene ID" value="C5167_046197"/>
</dbReference>
<accession>A0A4Y7LGJ8</accession>
<proteinExistence type="predicted"/>
<keyword evidence="2" id="KW-1185">Reference proteome</keyword>
<reference evidence="1 2" key="1">
    <citation type="journal article" date="2018" name="Science">
        <title>The opium poppy genome and morphinan production.</title>
        <authorList>
            <person name="Guo L."/>
            <person name="Winzer T."/>
            <person name="Yang X."/>
            <person name="Li Y."/>
            <person name="Ning Z."/>
            <person name="He Z."/>
            <person name="Teodor R."/>
            <person name="Lu Y."/>
            <person name="Bowser T.A."/>
            <person name="Graham I.A."/>
            <person name="Ye K."/>
        </authorList>
    </citation>
    <scope>NUCLEOTIDE SEQUENCE [LARGE SCALE GENOMIC DNA]</scope>
    <source>
        <strain evidence="2">cv. HN1</strain>
        <tissue evidence="1">Leaves</tissue>
    </source>
</reference>
<dbReference type="Proteomes" id="UP000316621">
    <property type="component" value="Chromosome 11"/>
</dbReference>
<gene>
    <name evidence="1" type="ORF">C5167_046197</name>
</gene>